<evidence type="ECO:0000259" key="12">
    <source>
        <dbReference type="SMART" id="SM00478"/>
    </source>
</evidence>
<dbReference type="InterPro" id="IPR011257">
    <property type="entry name" value="DNA_glycosylase"/>
</dbReference>
<evidence type="ECO:0000259" key="11">
    <source>
        <dbReference type="SMART" id="SM00278"/>
    </source>
</evidence>
<gene>
    <name evidence="13" type="ORF">JZ786_14810</name>
</gene>
<dbReference type="KEGG" id="afx:JZ786_14810"/>
<sequence>MPEKRSGTQNRRDLPQGQEVSELLLSVYHYLENAYGDLGWWPADTLEEMVIGAILVQNVSWKNTVKALSNLNRAGLLNFRALDAAGVQEVAELVIPTRFYNMKANRLKSFARHVTTQYEGVLQHMLQQPFEVLRKELLAIPGIGPETADDILLYGAKYPSFVVDAYTIRVLSRCGIIPEHVTYEELRAWFMAHLPHNVPMFNQFHALLDRLGNRVCLAKRPHCDECPLQEVCDLRLQERTLSQS</sequence>
<evidence type="ECO:0000256" key="3">
    <source>
        <dbReference type="ARBA" id="ARBA00022485"/>
    </source>
</evidence>
<dbReference type="GO" id="GO:0003677">
    <property type="term" value="F:DNA binding"/>
    <property type="evidence" value="ECO:0007669"/>
    <property type="project" value="InterPro"/>
</dbReference>
<dbReference type="Gene3D" id="1.10.340.30">
    <property type="entry name" value="Hypothetical protein, domain 2"/>
    <property type="match status" value="1"/>
</dbReference>
<feature type="domain" description="HhH-GPD" evidence="12">
    <location>
        <begin position="55"/>
        <end position="211"/>
    </location>
</feature>
<keyword evidence="10" id="KW-0326">Glycosidase</keyword>
<dbReference type="GO" id="GO:0019104">
    <property type="term" value="F:DNA N-glycosylase activity"/>
    <property type="evidence" value="ECO:0007669"/>
    <property type="project" value="UniProtKB-ARBA"/>
</dbReference>
<dbReference type="Proteomes" id="UP000663505">
    <property type="component" value="Chromosome"/>
</dbReference>
<proteinExistence type="inferred from homology"/>
<dbReference type="RefSeq" id="WP_206655182.1">
    <property type="nucleotide sequence ID" value="NZ_CP071182.1"/>
</dbReference>
<dbReference type="SMART" id="SM00525">
    <property type="entry name" value="FES"/>
    <property type="match status" value="1"/>
</dbReference>
<evidence type="ECO:0000256" key="5">
    <source>
        <dbReference type="ARBA" id="ARBA00022763"/>
    </source>
</evidence>
<keyword evidence="13" id="KW-0540">Nuclease</keyword>
<dbReference type="Pfam" id="PF00633">
    <property type="entry name" value="HHH"/>
    <property type="match status" value="1"/>
</dbReference>
<evidence type="ECO:0000256" key="9">
    <source>
        <dbReference type="ARBA" id="ARBA00023204"/>
    </source>
</evidence>
<evidence type="ECO:0000256" key="10">
    <source>
        <dbReference type="ARBA" id="ARBA00023295"/>
    </source>
</evidence>
<dbReference type="SMART" id="SM00278">
    <property type="entry name" value="HhH1"/>
    <property type="match status" value="1"/>
</dbReference>
<dbReference type="GO" id="GO:0004519">
    <property type="term" value="F:endonuclease activity"/>
    <property type="evidence" value="ECO:0007669"/>
    <property type="project" value="UniProtKB-KW"/>
</dbReference>
<reference evidence="13 14" key="1">
    <citation type="submission" date="2021-02" db="EMBL/GenBank/DDBJ databases">
        <title>Alicyclobacillus curvatus sp. nov. and Alicyclobacillus mengziensis sp. nov., two acidophilic bacteria isolated from acid mine drainage.</title>
        <authorList>
            <person name="Huang Y."/>
        </authorList>
    </citation>
    <scope>NUCLEOTIDE SEQUENCE [LARGE SCALE GENOMIC DNA]</scope>
    <source>
        <strain evidence="13 14">S30H14</strain>
    </source>
</reference>
<dbReference type="InterPro" id="IPR003583">
    <property type="entry name" value="Hlx-hairpin-Hlx_DNA-bd_motif"/>
</dbReference>
<evidence type="ECO:0000256" key="1">
    <source>
        <dbReference type="ARBA" id="ARBA00001966"/>
    </source>
</evidence>
<dbReference type="PIRSF" id="PIRSF001435">
    <property type="entry name" value="Nth"/>
    <property type="match status" value="1"/>
</dbReference>
<dbReference type="InterPro" id="IPR003651">
    <property type="entry name" value="Endonuclease3_FeS-loop_motif"/>
</dbReference>
<organism evidence="13 14">
    <name type="scientific">Alicyclobacillus mengziensis</name>
    <dbReference type="NCBI Taxonomy" id="2931921"/>
    <lineage>
        <taxon>Bacteria</taxon>
        <taxon>Bacillati</taxon>
        <taxon>Bacillota</taxon>
        <taxon>Bacilli</taxon>
        <taxon>Bacillales</taxon>
        <taxon>Alicyclobacillaceae</taxon>
        <taxon>Alicyclobacillus</taxon>
    </lineage>
</organism>
<evidence type="ECO:0000256" key="2">
    <source>
        <dbReference type="ARBA" id="ARBA00008343"/>
    </source>
</evidence>
<evidence type="ECO:0000313" key="14">
    <source>
        <dbReference type="Proteomes" id="UP000663505"/>
    </source>
</evidence>
<evidence type="ECO:0000256" key="4">
    <source>
        <dbReference type="ARBA" id="ARBA00022723"/>
    </source>
</evidence>
<keyword evidence="5" id="KW-0227">DNA damage</keyword>
<dbReference type="CDD" id="cd00056">
    <property type="entry name" value="ENDO3c"/>
    <property type="match status" value="1"/>
</dbReference>
<keyword evidence="3" id="KW-0004">4Fe-4S</keyword>
<dbReference type="InterPro" id="IPR000445">
    <property type="entry name" value="HhH_motif"/>
</dbReference>
<dbReference type="GO" id="GO:0046872">
    <property type="term" value="F:metal ion binding"/>
    <property type="evidence" value="ECO:0007669"/>
    <property type="project" value="UniProtKB-KW"/>
</dbReference>
<dbReference type="SMART" id="SM00478">
    <property type="entry name" value="ENDO3c"/>
    <property type="match status" value="1"/>
</dbReference>
<dbReference type="EMBL" id="CP071182">
    <property type="protein sequence ID" value="QSO45809.1"/>
    <property type="molecule type" value="Genomic_DNA"/>
</dbReference>
<feature type="domain" description="Helix-hairpin-helix DNA-binding motif class 1" evidence="11">
    <location>
        <begin position="135"/>
        <end position="154"/>
    </location>
</feature>
<accession>A0A9X7VWB1</accession>
<dbReference type="GO" id="GO:0006284">
    <property type="term" value="P:base-excision repair"/>
    <property type="evidence" value="ECO:0007669"/>
    <property type="project" value="InterPro"/>
</dbReference>
<comment type="cofactor">
    <cofactor evidence="1">
        <name>[4Fe-4S] cluster</name>
        <dbReference type="ChEBI" id="CHEBI:49883"/>
    </cofactor>
</comment>
<dbReference type="PANTHER" id="PTHR10359:SF19">
    <property type="entry name" value="DNA REPAIR GLYCOSYLASE MJ1434-RELATED"/>
    <property type="match status" value="1"/>
</dbReference>
<comment type="similarity">
    <text evidence="2">Belongs to the Nth/MutY family.</text>
</comment>
<name>A0A9X7VWB1_9BACL</name>
<dbReference type="Gene3D" id="1.10.1670.10">
    <property type="entry name" value="Helix-hairpin-Helix base-excision DNA repair enzymes (C-terminal)"/>
    <property type="match status" value="1"/>
</dbReference>
<keyword evidence="9" id="KW-0234">DNA repair</keyword>
<dbReference type="SUPFAM" id="SSF48150">
    <property type="entry name" value="DNA-glycosylase"/>
    <property type="match status" value="1"/>
</dbReference>
<keyword evidence="13" id="KW-0255">Endonuclease</keyword>
<dbReference type="InterPro" id="IPR003265">
    <property type="entry name" value="HhH-GPD_domain"/>
</dbReference>
<dbReference type="GO" id="GO:0051539">
    <property type="term" value="F:4 iron, 4 sulfur cluster binding"/>
    <property type="evidence" value="ECO:0007669"/>
    <property type="project" value="UniProtKB-KW"/>
</dbReference>
<dbReference type="Pfam" id="PF10576">
    <property type="entry name" value="EndIII_4Fe-2S"/>
    <property type="match status" value="1"/>
</dbReference>
<dbReference type="PANTHER" id="PTHR10359">
    <property type="entry name" value="A/G-SPECIFIC ADENINE GLYCOSYLASE/ENDONUCLEASE III"/>
    <property type="match status" value="1"/>
</dbReference>
<keyword evidence="7" id="KW-0408">Iron</keyword>
<evidence type="ECO:0000256" key="8">
    <source>
        <dbReference type="ARBA" id="ARBA00023014"/>
    </source>
</evidence>
<protein>
    <submittedName>
        <fullName evidence="13">Endonuclease</fullName>
    </submittedName>
</protein>
<keyword evidence="8" id="KW-0411">Iron-sulfur</keyword>
<evidence type="ECO:0000256" key="6">
    <source>
        <dbReference type="ARBA" id="ARBA00022801"/>
    </source>
</evidence>
<evidence type="ECO:0000313" key="13">
    <source>
        <dbReference type="EMBL" id="QSO45809.1"/>
    </source>
</evidence>
<keyword evidence="4" id="KW-0479">Metal-binding</keyword>
<dbReference type="Pfam" id="PF00730">
    <property type="entry name" value="HhH-GPD"/>
    <property type="match status" value="1"/>
</dbReference>
<keyword evidence="6" id="KW-0378">Hydrolase</keyword>
<keyword evidence="14" id="KW-1185">Reference proteome</keyword>
<dbReference type="InterPro" id="IPR023170">
    <property type="entry name" value="HhH_base_excis_C"/>
</dbReference>
<evidence type="ECO:0000256" key="7">
    <source>
        <dbReference type="ARBA" id="ARBA00023004"/>
    </source>
</evidence>
<dbReference type="AlphaFoldDB" id="A0A9X7VWB1"/>